<protein>
    <submittedName>
        <fullName evidence="1">Uncharacterized protein</fullName>
    </submittedName>
</protein>
<dbReference type="EMBL" id="CAJOBI010114778">
    <property type="protein sequence ID" value="CAF4649864.1"/>
    <property type="molecule type" value="Genomic_DNA"/>
</dbReference>
<reference evidence="1" key="1">
    <citation type="submission" date="2021-02" db="EMBL/GenBank/DDBJ databases">
        <authorList>
            <person name="Nowell W R."/>
        </authorList>
    </citation>
    <scope>NUCLEOTIDE SEQUENCE</scope>
</reference>
<feature type="non-terminal residue" evidence="1">
    <location>
        <position position="1"/>
    </location>
</feature>
<evidence type="ECO:0000313" key="2">
    <source>
        <dbReference type="Proteomes" id="UP000676336"/>
    </source>
</evidence>
<dbReference type="AlphaFoldDB" id="A0A8S2ZP39"/>
<organism evidence="1 2">
    <name type="scientific">Rotaria magnacalcarata</name>
    <dbReference type="NCBI Taxonomy" id="392030"/>
    <lineage>
        <taxon>Eukaryota</taxon>
        <taxon>Metazoa</taxon>
        <taxon>Spiralia</taxon>
        <taxon>Gnathifera</taxon>
        <taxon>Rotifera</taxon>
        <taxon>Eurotatoria</taxon>
        <taxon>Bdelloidea</taxon>
        <taxon>Philodinida</taxon>
        <taxon>Philodinidae</taxon>
        <taxon>Rotaria</taxon>
    </lineage>
</organism>
<gene>
    <name evidence="1" type="ORF">SMN809_LOCUS41053</name>
</gene>
<name>A0A8S2ZP39_9BILA</name>
<dbReference type="Proteomes" id="UP000676336">
    <property type="component" value="Unassembled WGS sequence"/>
</dbReference>
<evidence type="ECO:0000313" key="1">
    <source>
        <dbReference type="EMBL" id="CAF4649864.1"/>
    </source>
</evidence>
<feature type="non-terminal residue" evidence="1">
    <location>
        <position position="80"/>
    </location>
</feature>
<proteinExistence type="predicted"/>
<accession>A0A8S2ZP39</accession>
<comment type="caution">
    <text evidence="1">The sequence shown here is derived from an EMBL/GenBank/DDBJ whole genome shotgun (WGS) entry which is preliminary data.</text>
</comment>
<sequence>EEDLCINNPDLISHINSQQPYIGWTATPYDKFNGVKVKDALKHYLGTIPDRSLRTMVDNAPHDTGDYYKMENVDSFDVRT</sequence>